<keyword evidence="2" id="KW-1185">Reference proteome</keyword>
<dbReference type="EMBL" id="LSRL02013404">
    <property type="protein sequence ID" value="TDG38071.1"/>
    <property type="molecule type" value="Genomic_DNA"/>
</dbReference>
<evidence type="ECO:0000313" key="1">
    <source>
        <dbReference type="EMBL" id="TDG38071.1"/>
    </source>
</evidence>
<name>A0A484AR57_DRONA</name>
<sequence>MLAAAEGAPIGPFKLDGIEPWLTSGSTFERVIV</sequence>
<organism evidence="1 2">
    <name type="scientific">Drosophila navojoa</name>
    <name type="common">Fruit fly</name>
    <dbReference type="NCBI Taxonomy" id="7232"/>
    <lineage>
        <taxon>Eukaryota</taxon>
        <taxon>Metazoa</taxon>
        <taxon>Ecdysozoa</taxon>
        <taxon>Arthropoda</taxon>
        <taxon>Hexapoda</taxon>
        <taxon>Insecta</taxon>
        <taxon>Pterygota</taxon>
        <taxon>Neoptera</taxon>
        <taxon>Endopterygota</taxon>
        <taxon>Diptera</taxon>
        <taxon>Brachycera</taxon>
        <taxon>Muscomorpha</taxon>
        <taxon>Ephydroidea</taxon>
        <taxon>Drosophilidae</taxon>
        <taxon>Drosophila</taxon>
    </lineage>
</organism>
<dbReference type="AlphaFoldDB" id="A0A484AR57"/>
<dbReference type="Proteomes" id="UP000295192">
    <property type="component" value="Unassembled WGS sequence"/>
</dbReference>
<protein>
    <submittedName>
        <fullName evidence="1">Uncharacterized protein</fullName>
    </submittedName>
</protein>
<feature type="non-terminal residue" evidence="1">
    <location>
        <position position="33"/>
    </location>
</feature>
<comment type="caution">
    <text evidence="1">The sequence shown here is derived from an EMBL/GenBank/DDBJ whole genome shotgun (WGS) entry which is preliminary data.</text>
</comment>
<evidence type="ECO:0000313" key="2">
    <source>
        <dbReference type="Proteomes" id="UP000295192"/>
    </source>
</evidence>
<gene>
    <name evidence="1" type="ORF">AWZ03_015507</name>
</gene>
<reference evidence="1 2" key="1">
    <citation type="journal article" date="2019" name="J. Hered.">
        <title>An Improved Genome Assembly for Drosophila navojoa, the Basal Species in the mojavensis Cluster.</title>
        <authorList>
            <person name="Vanderlinde T."/>
            <person name="Dupim E.G."/>
            <person name="Nazario-Yepiz N.O."/>
            <person name="Carvalho A.B."/>
        </authorList>
    </citation>
    <scope>NUCLEOTIDE SEQUENCE [LARGE SCALE GENOMIC DNA]</scope>
    <source>
        <strain evidence="1">Navoj_Jal97</strain>
        <tissue evidence="1">Whole organism</tissue>
    </source>
</reference>
<accession>A0A484AR57</accession>
<proteinExistence type="predicted"/>